<dbReference type="SUPFAM" id="SSF75217">
    <property type="entry name" value="alpha/beta knot"/>
    <property type="match status" value="1"/>
</dbReference>
<keyword evidence="3" id="KW-0808">Transferase</keyword>
<evidence type="ECO:0000313" key="8">
    <source>
        <dbReference type="Proteomes" id="UP000830055"/>
    </source>
</evidence>
<organism evidence="7 8">
    <name type="scientific">Desulfofustis limnaeus</name>
    <dbReference type="NCBI Taxonomy" id="2740163"/>
    <lineage>
        <taxon>Bacteria</taxon>
        <taxon>Pseudomonadati</taxon>
        <taxon>Thermodesulfobacteriota</taxon>
        <taxon>Desulfobulbia</taxon>
        <taxon>Desulfobulbales</taxon>
        <taxon>Desulfocapsaceae</taxon>
        <taxon>Desulfofustis</taxon>
    </lineage>
</organism>
<sequence>MTSPSPLLKNLAVVLHQPKYGENIGAAARSCCNMGIRQLIVVRDFLPDYEDMAKMATHKAVHLIDSMEVHDRLENALAPFSVVVGTTARLGRKRTIERSPRDIVGEVLPLLQNNRVALLFGPEDRGLTNDDLKFCQYVSSIPTADFSSLNLAQAVAIHCYELYATLVEQTRDPAAVPAFATTEQLEGMYRHIENSLLTIDFLDEKSNNYWMQSIRRFLGRIRLTAKEASIIRGICRKFLWHQNNRFSAVQTKTEEP</sequence>
<gene>
    <name evidence="5 7" type="primary">trmJ</name>
    <name evidence="7" type="ORF">DPPLL_24430</name>
</gene>
<evidence type="ECO:0000259" key="6">
    <source>
        <dbReference type="Pfam" id="PF00588"/>
    </source>
</evidence>
<evidence type="ECO:0000256" key="4">
    <source>
        <dbReference type="ARBA" id="ARBA00022691"/>
    </source>
</evidence>
<dbReference type="InterPro" id="IPR029026">
    <property type="entry name" value="tRNA_m1G_MTases_N"/>
</dbReference>
<evidence type="ECO:0000256" key="1">
    <source>
        <dbReference type="ARBA" id="ARBA00007228"/>
    </source>
</evidence>
<dbReference type="CDD" id="cd18093">
    <property type="entry name" value="SpoU-like_TrmJ"/>
    <property type="match status" value="1"/>
</dbReference>
<dbReference type="RefSeq" id="WP_284151468.1">
    <property type="nucleotide sequence ID" value="NZ_AP025516.1"/>
</dbReference>
<comment type="subunit">
    <text evidence="5">Homodimer.</text>
</comment>
<dbReference type="EMBL" id="AP025516">
    <property type="protein sequence ID" value="BDD88078.1"/>
    <property type="molecule type" value="Genomic_DNA"/>
</dbReference>
<comment type="catalytic activity">
    <reaction evidence="5">
        <text>cytidine(32) in tRNA + S-adenosyl-L-methionine = 2'-O-methylcytidine(32) in tRNA + S-adenosyl-L-homocysteine + H(+)</text>
        <dbReference type="Rhea" id="RHEA:42932"/>
        <dbReference type="Rhea" id="RHEA-COMP:10288"/>
        <dbReference type="Rhea" id="RHEA-COMP:10289"/>
        <dbReference type="ChEBI" id="CHEBI:15378"/>
        <dbReference type="ChEBI" id="CHEBI:57856"/>
        <dbReference type="ChEBI" id="CHEBI:59789"/>
        <dbReference type="ChEBI" id="CHEBI:74495"/>
        <dbReference type="ChEBI" id="CHEBI:82748"/>
        <dbReference type="EC" id="2.1.1.200"/>
    </reaction>
</comment>
<name>A0ABN6M948_9BACT</name>
<dbReference type="InterPro" id="IPR004384">
    <property type="entry name" value="RNA_MeTrfase_TrmJ/LasT"/>
</dbReference>
<dbReference type="EC" id="2.1.1.200" evidence="5"/>
<evidence type="ECO:0000313" key="7">
    <source>
        <dbReference type="EMBL" id="BDD88078.1"/>
    </source>
</evidence>
<comment type="similarity">
    <text evidence="1">Belongs to the class IV-like SAM-binding methyltransferase superfamily. RNA methyltransferase TrmH family.</text>
</comment>
<dbReference type="PANTHER" id="PTHR42786:SF2">
    <property type="entry name" value="TRNA (CYTIDINE_URIDINE-2'-O-)-METHYLTRANSFERASE TRMJ"/>
    <property type="match status" value="1"/>
</dbReference>
<comment type="subcellular location">
    <subcellularLocation>
        <location evidence="5">Cytoplasm</location>
    </subcellularLocation>
</comment>
<evidence type="ECO:0000256" key="3">
    <source>
        <dbReference type="ARBA" id="ARBA00022679"/>
    </source>
</evidence>
<dbReference type="PIRSF" id="PIRSF004808">
    <property type="entry name" value="LasT"/>
    <property type="match status" value="1"/>
</dbReference>
<keyword evidence="5" id="KW-0963">Cytoplasm</keyword>
<evidence type="ECO:0000256" key="2">
    <source>
        <dbReference type="ARBA" id="ARBA00022603"/>
    </source>
</evidence>
<dbReference type="InterPro" id="IPR001537">
    <property type="entry name" value="SpoU_MeTrfase"/>
</dbReference>
<dbReference type="Pfam" id="PF00588">
    <property type="entry name" value="SpoU_methylase"/>
    <property type="match status" value="1"/>
</dbReference>
<dbReference type="NCBIfam" id="TIGR00050">
    <property type="entry name" value="rRNA_methyl_1"/>
    <property type="match status" value="1"/>
</dbReference>
<feature type="domain" description="tRNA/rRNA methyltransferase SpoU type" evidence="6">
    <location>
        <begin position="11"/>
        <end position="160"/>
    </location>
</feature>
<keyword evidence="2 5" id="KW-0489">Methyltransferase</keyword>
<keyword evidence="4 5" id="KW-0949">S-adenosyl-L-methionine</keyword>
<dbReference type="Gene3D" id="3.40.1280.10">
    <property type="match status" value="1"/>
</dbReference>
<dbReference type="PANTHER" id="PTHR42786">
    <property type="entry name" value="TRNA/RRNA METHYLTRANSFERASE"/>
    <property type="match status" value="1"/>
</dbReference>
<comment type="catalytic activity">
    <reaction evidence="5">
        <text>uridine(32) in tRNA + S-adenosyl-L-methionine = 2'-O-methyluridine(32) in tRNA + S-adenosyl-L-homocysteine + H(+)</text>
        <dbReference type="Rhea" id="RHEA:42936"/>
        <dbReference type="Rhea" id="RHEA-COMP:10107"/>
        <dbReference type="Rhea" id="RHEA-COMP:10290"/>
        <dbReference type="ChEBI" id="CHEBI:15378"/>
        <dbReference type="ChEBI" id="CHEBI:57856"/>
        <dbReference type="ChEBI" id="CHEBI:59789"/>
        <dbReference type="ChEBI" id="CHEBI:65315"/>
        <dbReference type="ChEBI" id="CHEBI:74478"/>
        <dbReference type="EC" id="2.1.1.200"/>
    </reaction>
</comment>
<accession>A0ABN6M948</accession>
<evidence type="ECO:0000256" key="5">
    <source>
        <dbReference type="RuleBase" id="RU362024"/>
    </source>
</evidence>
<keyword evidence="5" id="KW-0819">tRNA processing</keyword>
<dbReference type="Gene3D" id="1.10.8.590">
    <property type="match status" value="1"/>
</dbReference>
<comment type="function">
    <text evidence="5">Catalyzes the formation of 2'O-methylated cytidine (Cm32) or 2'O-methylated uridine (Um32) at position 32 in tRNA.</text>
</comment>
<protein>
    <recommendedName>
        <fullName evidence="5">tRNA (cytidine/uridine-2'-O-)-methyltransferase TrmJ</fullName>
        <ecNumber evidence="5">2.1.1.200</ecNumber>
    </recommendedName>
    <alternativeName>
        <fullName evidence="5">tRNA (cytidine(32)/uridine(32)-2'-O)-methyltransferase</fullName>
    </alternativeName>
    <alternativeName>
        <fullName evidence="5">tRNA Cm32/Um32 methyltransferase</fullName>
    </alternativeName>
</protein>
<dbReference type="InterPro" id="IPR029028">
    <property type="entry name" value="Alpha/beta_knot_MTases"/>
</dbReference>
<keyword evidence="8" id="KW-1185">Reference proteome</keyword>
<proteinExistence type="inferred from homology"/>
<dbReference type="Proteomes" id="UP000830055">
    <property type="component" value="Chromosome"/>
</dbReference>
<reference evidence="7 8" key="1">
    <citation type="submission" date="2022-01" db="EMBL/GenBank/DDBJ databases">
        <title>Desulfofustis limnae sp. nov., a novel mesophilic sulfate-reducing bacterium isolated from marsh soil.</title>
        <authorList>
            <person name="Watanabe M."/>
            <person name="Takahashi A."/>
            <person name="Kojima H."/>
            <person name="Fukui M."/>
        </authorList>
    </citation>
    <scope>NUCLEOTIDE SEQUENCE [LARGE SCALE GENOMIC DNA]</scope>
    <source>
        <strain evidence="7 8">PPLL</strain>
    </source>
</reference>